<accession>A0A1Q3B9L6</accession>
<organism evidence="8 9">
    <name type="scientific">Cephalotus follicularis</name>
    <name type="common">Albany pitcher plant</name>
    <dbReference type="NCBI Taxonomy" id="3775"/>
    <lineage>
        <taxon>Eukaryota</taxon>
        <taxon>Viridiplantae</taxon>
        <taxon>Streptophyta</taxon>
        <taxon>Embryophyta</taxon>
        <taxon>Tracheophyta</taxon>
        <taxon>Spermatophyta</taxon>
        <taxon>Magnoliopsida</taxon>
        <taxon>eudicotyledons</taxon>
        <taxon>Gunneridae</taxon>
        <taxon>Pentapetalae</taxon>
        <taxon>rosids</taxon>
        <taxon>fabids</taxon>
        <taxon>Oxalidales</taxon>
        <taxon>Cephalotaceae</taxon>
        <taxon>Cephalotus</taxon>
    </lineage>
</organism>
<dbReference type="STRING" id="3775.A0A1Q3B9L6"/>
<evidence type="ECO:0000256" key="5">
    <source>
        <dbReference type="SAM" id="SignalP"/>
    </source>
</evidence>
<evidence type="ECO:0000256" key="3">
    <source>
        <dbReference type="ARBA" id="ARBA00023180"/>
    </source>
</evidence>
<dbReference type="SUPFAM" id="SSF51110">
    <property type="entry name" value="alpha-D-mannose-specific plant lectins"/>
    <property type="match status" value="1"/>
</dbReference>
<dbReference type="Pfam" id="PF08276">
    <property type="entry name" value="PAN_2"/>
    <property type="match status" value="1"/>
</dbReference>
<keyword evidence="1 5" id="KW-0732">Signal</keyword>
<dbReference type="InterPro" id="IPR036426">
    <property type="entry name" value="Bulb-type_lectin_dom_sf"/>
</dbReference>
<protein>
    <submittedName>
        <fullName evidence="8">B_lectin domain-containing protein/PAN_2 domain-containing protein</fullName>
    </submittedName>
</protein>
<feature type="chain" id="PRO_5012433561" evidence="5">
    <location>
        <begin position="26"/>
        <end position="435"/>
    </location>
</feature>
<dbReference type="Pfam" id="PF01453">
    <property type="entry name" value="B_lectin"/>
    <property type="match status" value="1"/>
</dbReference>
<dbReference type="PANTHER" id="PTHR32444">
    <property type="entry name" value="BULB-TYPE LECTIN DOMAIN-CONTAINING PROTEIN"/>
    <property type="match status" value="1"/>
</dbReference>
<dbReference type="CDD" id="cd00028">
    <property type="entry name" value="B_lectin"/>
    <property type="match status" value="1"/>
</dbReference>
<feature type="transmembrane region" description="Helical" evidence="4">
    <location>
        <begin position="375"/>
        <end position="399"/>
    </location>
</feature>
<dbReference type="InterPro" id="IPR001480">
    <property type="entry name" value="Bulb-type_lectin_dom"/>
</dbReference>
<dbReference type="AlphaFoldDB" id="A0A1Q3B9L6"/>
<evidence type="ECO:0000256" key="4">
    <source>
        <dbReference type="SAM" id="Phobius"/>
    </source>
</evidence>
<evidence type="ECO:0000313" key="8">
    <source>
        <dbReference type="EMBL" id="GAV64492.1"/>
    </source>
</evidence>
<keyword evidence="4" id="KW-0472">Membrane</keyword>
<evidence type="ECO:0000256" key="2">
    <source>
        <dbReference type="ARBA" id="ARBA00023157"/>
    </source>
</evidence>
<proteinExistence type="predicted"/>
<keyword evidence="4" id="KW-0812">Transmembrane</keyword>
<keyword evidence="9" id="KW-1185">Reference proteome</keyword>
<keyword evidence="4" id="KW-1133">Transmembrane helix</keyword>
<feature type="domain" description="Apple" evidence="7">
    <location>
        <begin position="290"/>
        <end position="358"/>
    </location>
</feature>
<feature type="signal peptide" evidence="5">
    <location>
        <begin position="1"/>
        <end position="25"/>
    </location>
</feature>
<feature type="domain" description="Bulb-type lectin" evidence="6">
    <location>
        <begin position="27"/>
        <end position="145"/>
    </location>
</feature>
<sequence>MASVSRDHILFRFSCLLLLIGSSHSLRDTLLHGQQLKHGQELVSANGVFRLGFFSSAFTEKSYVGIWYNKSPHEKPVWVANRNTPIFNNSGILALHGNLKILQSGGDPIVLTSVRGARKTSATLLDSGNFVLHEHNLEGSIKQVLWQSFDHPTDTILPGMKLGNDHKTGINRSLTSWRSDRSPASGSFTLCMDLINGTTQFVIWWNGNIHWTTKLPELSLNEDYKFRYISSENETYLSYSLNKDISKIFPMLTLSASGDLLDHDNYSVVSCANIPFYASSGCVQHMLPECRISHNSFVHQMGFMSREGLIFSENDNLSLADCEAKCTSDCSCVAYASKDIDGTGCEYWSSKSSFKESTLDGWRDVYILESKEWTWWRWVMIFIGGTLLKFLLCTPYFIWKRSKAKEKWKAKEKCERKGHHKFSSTSYLPIIGFFR</sequence>
<comment type="caution">
    <text evidence="8">The sequence shown here is derived from an EMBL/GenBank/DDBJ whole genome shotgun (WGS) entry which is preliminary data.</text>
</comment>
<keyword evidence="3" id="KW-0325">Glycoprotein</keyword>
<dbReference type="SMART" id="SM00108">
    <property type="entry name" value="B_lectin"/>
    <property type="match status" value="1"/>
</dbReference>
<dbReference type="InterPro" id="IPR003609">
    <property type="entry name" value="Pan_app"/>
</dbReference>
<dbReference type="Proteomes" id="UP000187406">
    <property type="component" value="Unassembled WGS sequence"/>
</dbReference>
<evidence type="ECO:0000313" key="9">
    <source>
        <dbReference type="Proteomes" id="UP000187406"/>
    </source>
</evidence>
<reference evidence="9" key="1">
    <citation type="submission" date="2016-04" db="EMBL/GenBank/DDBJ databases">
        <title>Cephalotus genome sequencing.</title>
        <authorList>
            <person name="Fukushima K."/>
            <person name="Hasebe M."/>
            <person name="Fang X."/>
        </authorList>
    </citation>
    <scope>NUCLEOTIDE SEQUENCE [LARGE SCALE GENOMIC DNA]</scope>
    <source>
        <strain evidence="9">cv. St1</strain>
    </source>
</reference>
<dbReference type="Gene3D" id="2.90.10.30">
    <property type="match status" value="1"/>
</dbReference>
<gene>
    <name evidence="8" type="ORF">CFOL_v3_08010</name>
</gene>
<evidence type="ECO:0000259" key="6">
    <source>
        <dbReference type="PROSITE" id="PS50927"/>
    </source>
</evidence>
<dbReference type="InParanoid" id="A0A1Q3B9L6"/>
<keyword evidence="2" id="KW-1015">Disulfide bond</keyword>
<evidence type="ECO:0000259" key="7">
    <source>
        <dbReference type="PROSITE" id="PS50948"/>
    </source>
</evidence>
<dbReference type="PROSITE" id="PS50948">
    <property type="entry name" value="PAN"/>
    <property type="match status" value="1"/>
</dbReference>
<name>A0A1Q3B9L6_CEPFO</name>
<dbReference type="EMBL" id="BDDD01000348">
    <property type="protein sequence ID" value="GAV64492.1"/>
    <property type="molecule type" value="Genomic_DNA"/>
</dbReference>
<evidence type="ECO:0000256" key="1">
    <source>
        <dbReference type="ARBA" id="ARBA00022729"/>
    </source>
</evidence>
<dbReference type="PANTHER" id="PTHR32444:SF226">
    <property type="entry name" value="BULB-TYPE LECTIN DOMAIN-CONTAINING PROTEIN"/>
    <property type="match status" value="1"/>
</dbReference>
<dbReference type="OrthoDB" id="4062651at2759"/>
<dbReference type="PROSITE" id="PS50927">
    <property type="entry name" value="BULB_LECTIN"/>
    <property type="match status" value="1"/>
</dbReference>